<feature type="binding site" evidence="11">
    <location>
        <position position="245"/>
    </location>
    <ligand>
        <name>substrate</name>
    </ligand>
</feature>
<proteinExistence type="inferred from homology"/>
<organism evidence="13 14">
    <name type="scientific">Campylobacter ureolyticus</name>
    <dbReference type="NCBI Taxonomy" id="827"/>
    <lineage>
        <taxon>Bacteria</taxon>
        <taxon>Pseudomonadati</taxon>
        <taxon>Campylobacterota</taxon>
        <taxon>Epsilonproteobacteria</taxon>
        <taxon>Campylobacterales</taxon>
        <taxon>Campylobacteraceae</taxon>
        <taxon>Campylobacter</taxon>
    </lineage>
</organism>
<evidence type="ECO:0000256" key="3">
    <source>
        <dbReference type="ARBA" id="ARBA00013633"/>
    </source>
</evidence>
<keyword evidence="4" id="KW-0210">Decarboxylase</keyword>
<dbReference type="Gene3D" id="3.20.20.10">
    <property type="entry name" value="Alanine racemase"/>
    <property type="match status" value="1"/>
</dbReference>
<reference evidence="13 14" key="1">
    <citation type="submission" date="2017-12" db="EMBL/GenBank/DDBJ databases">
        <title>Phylogenetic diversity of female urinary microbiome.</title>
        <authorList>
            <person name="Thomas-White K."/>
            <person name="Wolfe A.J."/>
        </authorList>
    </citation>
    <scope>NUCLEOTIDE SEQUENCE [LARGE SCALE GENOMIC DNA]</scope>
    <source>
        <strain evidence="13 14">UMB0112</strain>
    </source>
</reference>
<dbReference type="GO" id="GO:0008836">
    <property type="term" value="F:diaminopimelate decarboxylase activity"/>
    <property type="evidence" value="ECO:0007669"/>
    <property type="project" value="TreeGrafter"/>
</dbReference>
<evidence type="ECO:0000256" key="4">
    <source>
        <dbReference type="ARBA" id="ARBA00022793"/>
    </source>
</evidence>
<evidence type="ECO:0000256" key="11">
    <source>
        <dbReference type="PIRSR" id="PIRSR038941-1"/>
    </source>
</evidence>
<dbReference type="GO" id="GO:0045312">
    <property type="term" value="P:nor-spermidine biosynthetic process"/>
    <property type="evidence" value="ECO:0007669"/>
    <property type="project" value="InterPro"/>
</dbReference>
<dbReference type="PANTHER" id="PTHR43727:SF1">
    <property type="entry name" value="CARBOXYNORSPERMIDINE_CARBOXYSPERMIDINE DECARBOXYLASE"/>
    <property type="match status" value="1"/>
</dbReference>
<comment type="similarity">
    <text evidence="8">Belongs to the Orn/Lys/Arg decarboxylase class-II family. NspC subfamily.</text>
</comment>
<dbReference type="Proteomes" id="UP000234639">
    <property type="component" value="Unassembled WGS sequence"/>
</dbReference>
<accession>A0A2I1NAD5</accession>
<comment type="catalytic activity">
    <reaction evidence="9">
        <text>carboxyspermidine + H(+) = spermidine + CO2</text>
        <dbReference type="Rhea" id="RHEA:34095"/>
        <dbReference type="ChEBI" id="CHEBI:15378"/>
        <dbReference type="ChEBI" id="CHEBI:16526"/>
        <dbReference type="ChEBI" id="CHEBI:57834"/>
        <dbReference type="ChEBI" id="CHEBI:65072"/>
        <dbReference type="EC" id="4.1.1.96"/>
    </reaction>
</comment>
<dbReference type="SUPFAM" id="SSF50621">
    <property type="entry name" value="Alanine racemase C-terminal domain-like"/>
    <property type="match status" value="1"/>
</dbReference>
<dbReference type="CDD" id="cd06829">
    <property type="entry name" value="PLPDE_III_CANSDC"/>
    <property type="match status" value="1"/>
</dbReference>
<evidence type="ECO:0000256" key="5">
    <source>
        <dbReference type="ARBA" id="ARBA00022898"/>
    </source>
</evidence>
<dbReference type="PIRSF" id="PIRSF038941">
    <property type="entry name" value="NspC"/>
    <property type="match status" value="1"/>
</dbReference>
<name>A0A2I1NAD5_9BACT</name>
<dbReference type="SUPFAM" id="SSF51419">
    <property type="entry name" value="PLP-binding barrel"/>
    <property type="match status" value="1"/>
</dbReference>
<evidence type="ECO:0000256" key="7">
    <source>
        <dbReference type="ARBA" id="ARBA00023239"/>
    </source>
</evidence>
<evidence type="ECO:0000256" key="1">
    <source>
        <dbReference type="ARBA" id="ARBA00001933"/>
    </source>
</evidence>
<evidence type="ECO:0000313" key="14">
    <source>
        <dbReference type="Proteomes" id="UP000234639"/>
    </source>
</evidence>
<evidence type="ECO:0000256" key="6">
    <source>
        <dbReference type="ARBA" id="ARBA00023066"/>
    </source>
</evidence>
<keyword evidence="7" id="KW-0456">Lyase</keyword>
<dbReference type="PANTHER" id="PTHR43727">
    <property type="entry name" value="DIAMINOPIMELATE DECARBOXYLASE"/>
    <property type="match status" value="1"/>
</dbReference>
<dbReference type="AlphaFoldDB" id="A0A2I1NAD5"/>
<protein>
    <recommendedName>
        <fullName evidence="3">Carboxynorspermidine/carboxyspermidine decarboxylase</fullName>
        <ecNumber evidence="2">4.1.1.96</ecNumber>
    </recommendedName>
</protein>
<gene>
    <name evidence="13" type="primary">nspC</name>
    <name evidence="13" type="ORF">CYJ41_02995</name>
</gene>
<keyword evidence="6" id="KW-0745">Spermidine biosynthesis</keyword>
<keyword evidence="5" id="KW-0663">Pyridoxal phosphate</keyword>
<dbReference type="EC" id="4.1.1.96" evidence="2"/>
<dbReference type="EMBL" id="PKHU01000003">
    <property type="protein sequence ID" value="PKZ29343.1"/>
    <property type="molecule type" value="Genomic_DNA"/>
</dbReference>
<dbReference type="InterPro" id="IPR022643">
    <property type="entry name" value="De-COase2_C"/>
</dbReference>
<dbReference type="GO" id="GO:0008295">
    <property type="term" value="P:spermidine biosynthetic process"/>
    <property type="evidence" value="ECO:0007669"/>
    <property type="project" value="UniProtKB-KW"/>
</dbReference>
<comment type="catalytic activity">
    <reaction evidence="10">
        <text>carboxynorspermidine + H(+) = norspermidine + CO2</text>
        <dbReference type="Rhea" id="RHEA:34099"/>
        <dbReference type="ChEBI" id="CHEBI:15378"/>
        <dbReference type="ChEBI" id="CHEBI:16526"/>
        <dbReference type="ChEBI" id="CHEBI:57920"/>
        <dbReference type="ChEBI" id="CHEBI:65070"/>
        <dbReference type="EC" id="4.1.1.96"/>
    </reaction>
</comment>
<dbReference type="NCBIfam" id="TIGR01047">
    <property type="entry name" value="nspC"/>
    <property type="match status" value="1"/>
</dbReference>
<dbReference type="RefSeq" id="WP_101636918.1">
    <property type="nucleotide sequence ID" value="NZ_PKHU01000003.1"/>
</dbReference>
<dbReference type="GO" id="GO:0009089">
    <property type="term" value="P:lysine biosynthetic process via diaminopimelate"/>
    <property type="evidence" value="ECO:0007669"/>
    <property type="project" value="TreeGrafter"/>
</dbReference>
<comment type="cofactor">
    <cofactor evidence="1">
        <name>pyridoxal 5'-phosphate</name>
        <dbReference type="ChEBI" id="CHEBI:597326"/>
    </cofactor>
</comment>
<dbReference type="Pfam" id="PF00278">
    <property type="entry name" value="Orn_DAP_Arg_deC"/>
    <property type="match status" value="1"/>
</dbReference>
<evidence type="ECO:0000256" key="10">
    <source>
        <dbReference type="ARBA" id="ARBA00047389"/>
    </source>
</evidence>
<feature type="binding site" evidence="11">
    <location>
        <position position="281"/>
    </location>
    <ligand>
        <name>substrate</name>
    </ligand>
</feature>
<comment type="caution">
    <text evidence="13">The sequence shown here is derived from an EMBL/GenBank/DDBJ whole genome shotgun (WGS) entry which is preliminary data.</text>
</comment>
<evidence type="ECO:0000259" key="12">
    <source>
        <dbReference type="Pfam" id="PF00278"/>
    </source>
</evidence>
<dbReference type="Gene3D" id="2.40.37.10">
    <property type="entry name" value="Lyase, Ornithine Decarboxylase, Chain A, domain 1"/>
    <property type="match status" value="1"/>
</dbReference>
<evidence type="ECO:0000256" key="9">
    <source>
        <dbReference type="ARBA" id="ARBA00047351"/>
    </source>
</evidence>
<evidence type="ECO:0000256" key="8">
    <source>
        <dbReference type="ARBA" id="ARBA00025802"/>
    </source>
</evidence>
<feature type="domain" description="Orn/DAP/Arg decarboxylase 2 C-terminal" evidence="12">
    <location>
        <begin position="207"/>
        <end position="340"/>
    </location>
</feature>
<dbReference type="InterPro" id="IPR005730">
    <property type="entry name" value="Nsp_de-COase"/>
</dbReference>
<dbReference type="InterPro" id="IPR009006">
    <property type="entry name" value="Ala_racemase/Decarboxylase_C"/>
</dbReference>
<evidence type="ECO:0000313" key="13">
    <source>
        <dbReference type="EMBL" id="PKZ29343.1"/>
    </source>
</evidence>
<evidence type="ECO:0000256" key="2">
    <source>
        <dbReference type="ARBA" id="ARBA00012259"/>
    </source>
</evidence>
<dbReference type="InterPro" id="IPR029066">
    <property type="entry name" value="PLP-binding_barrel"/>
</dbReference>
<sequence length="384" mass="43114">MNINNIKTPAYICYLPKLISNLEILKNVGDESGAKVLCALKGFAFSLAMPYVDRYLWGATCSGLHEAKFAKEFIKNGEIHTYSPAFKNEDFDEIVQISNHIVFNSPNQISKFKQIALDKGMECGLRINPESSFSPKDIYNPCAKFSRLGTTKANLLKALKEDRSLLDGISGLHFHALCEESSQSLKKVLDKFKADFGEFIHGVKWVNFGGGHHITKKGYDIKLLINLIKEFKDEFGVDVYLEPGEAVGWECGDLISSVLDIVENEKNIAILDTSAEAHMPDTVLMPYRPAVVGEKKSGKFEYRFGGNTCLAGDIVGLEEGDADYRFDKPLKVGDRVIFKDQIHYTIVKNTTFNGIKLPDLVLVDENGDVIKKIEFGYEEYRRRN</sequence>